<dbReference type="InterPro" id="IPR004839">
    <property type="entry name" value="Aminotransferase_I/II_large"/>
</dbReference>
<feature type="domain" description="HTH gntR-type" evidence="7">
    <location>
        <begin position="34"/>
        <end position="102"/>
    </location>
</feature>
<evidence type="ECO:0000256" key="5">
    <source>
        <dbReference type="ARBA" id="ARBA00023163"/>
    </source>
</evidence>
<protein>
    <submittedName>
        <fullName evidence="8">GntR family transcriptional regulator/MocR family aminotransferase</fullName>
    </submittedName>
</protein>
<dbReference type="CDD" id="cd00609">
    <property type="entry name" value="AAT_like"/>
    <property type="match status" value="1"/>
</dbReference>
<dbReference type="Pfam" id="PF00392">
    <property type="entry name" value="GntR"/>
    <property type="match status" value="1"/>
</dbReference>
<dbReference type="PROSITE" id="PS50949">
    <property type="entry name" value="HTH_GNTR"/>
    <property type="match status" value="1"/>
</dbReference>
<evidence type="ECO:0000313" key="9">
    <source>
        <dbReference type="Proteomes" id="UP001239083"/>
    </source>
</evidence>
<feature type="region of interest" description="Disordered" evidence="6">
    <location>
        <begin position="99"/>
        <end position="121"/>
    </location>
</feature>
<dbReference type="SUPFAM" id="SSF53383">
    <property type="entry name" value="PLP-dependent transferases"/>
    <property type="match status" value="1"/>
</dbReference>
<reference evidence="8 9" key="1">
    <citation type="submission" date="2023-07" db="EMBL/GenBank/DDBJ databases">
        <title>Comparative genomics of wheat-associated soil bacteria to identify genetic determinants of phenazine resistance.</title>
        <authorList>
            <person name="Mouncey N."/>
        </authorList>
    </citation>
    <scope>NUCLEOTIDE SEQUENCE [LARGE SCALE GENOMIC DNA]</scope>
    <source>
        <strain evidence="8 9">V3I3</strain>
    </source>
</reference>
<keyword evidence="5" id="KW-0804">Transcription</keyword>
<dbReference type="InterPro" id="IPR051446">
    <property type="entry name" value="HTH_trans_reg/aminotransferase"/>
</dbReference>
<dbReference type="RefSeq" id="WP_307044621.1">
    <property type="nucleotide sequence ID" value="NZ_JAUSYY010000001.1"/>
</dbReference>
<comment type="caution">
    <text evidence="8">The sequence shown here is derived from an EMBL/GenBank/DDBJ whole genome shotgun (WGS) entry which is preliminary data.</text>
</comment>
<dbReference type="InterPro" id="IPR036388">
    <property type="entry name" value="WH-like_DNA-bd_sf"/>
</dbReference>
<name>A0ABU0RD89_9MICO</name>
<evidence type="ECO:0000256" key="2">
    <source>
        <dbReference type="ARBA" id="ARBA00022898"/>
    </source>
</evidence>
<dbReference type="InterPro" id="IPR015424">
    <property type="entry name" value="PyrdxlP-dep_Trfase"/>
</dbReference>
<evidence type="ECO:0000256" key="3">
    <source>
        <dbReference type="ARBA" id="ARBA00023015"/>
    </source>
</evidence>
<keyword evidence="4" id="KW-0238">DNA-binding</keyword>
<evidence type="ECO:0000313" key="8">
    <source>
        <dbReference type="EMBL" id="MDQ0896045.1"/>
    </source>
</evidence>
<evidence type="ECO:0000256" key="1">
    <source>
        <dbReference type="ARBA" id="ARBA00005384"/>
    </source>
</evidence>
<proteinExistence type="inferred from homology"/>
<keyword evidence="9" id="KW-1185">Reference proteome</keyword>
<dbReference type="CDD" id="cd07377">
    <property type="entry name" value="WHTH_GntR"/>
    <property type="match status" value="1"/>
</dbReference>
<keyword evidence="3" id="KW-0805">Transcription regulation</keyword>
<dbReference type="Pfam" id="PF00155">
    <property type="entry name" value="Aminotran_1_2"/>
    <property type="match status" value="1"/>
</dbReference>
<dbReference type="PANTHER" id="PTHR46577:SF1">
    <property type="entry name" value="HTH-TYPE TRANSCRIPTIONAL REGULATORY PROTEIN GABR"/>
    <property type="match status" value="1"/>
</dbReference>
<keyword evidence="8" id="KW-0808">Transferase</keyword>
<dbReference type="Gene3D" id="1.10.10.10">
    <property type="entry name" value="Winged helix-like DNA-binding domain superfamily/Winged helix DNA-binding domain"/>
    <property type="match status" value="1"/>
</dbReference>
<dbReference type="InterPro" id="IPR015421">
    <property type="entry name" value="PyrdxlP-dep_Trfase_major"/>
</dbReference>
<evidence type="ECO:0000256" key="6">
    <source>
        <dbReference type="SAM" id="MobiDB-lite"/>
    </source>
</evidence>
<keyword evidence="2" id="KW-0663">Pyridoxal phosphate</keyword>
<dbReference type="Gene3D" id="3.40.640.10">
    <property type="entry name" value="Type I PLP-dependent aspartate aminotransferase-like (Major domain)"/>
    <property type="match status" value="1"/>
</dbReference>
<dbReference type="InterPro" id="IPR000524">
    <property type="entry name" value="Tscrpt_reg_HTH_GntR"/>
</dbReference>
<dbReference type="SUPFAM" id="SSF46785">
    <property type="entry name" value="Winged helix' DNA-binding domain"/>
    <property type="match status" value="1"/>
</dbReference>
<evidence type="ECO:0000256" key="4">
    <source>
        <dbReference type="ARBA" id="ARBA00023125"/>
    </source>
</evidence>
<dbReference type="InterPro" id="IPR036390">
    <property type="entry name" value="WH_DNA-bd_sf"/>
</dbReference>
<dbReference type="PANTHER" id="PTHR46577">
    <property type="entry name" value="HTH-TYPE TRANSCRIPTIONAL REGULATORY PROTEIN GABR"/>
    <property type="match status" value="1"/>
</dbReference>
<gene>
    <name evidence="8" type="ORF">QFZ26_003600</name>
</gene>
<dbReference type="SMART" id="SM00345">
    <property type="entry name" value="HTH_GNTR"/>
    <property type="match status" value="1"/>
</dbReference>
<sequence>MQVTSIHMVKARTTSSIDELARAGVDLHLELQGSRLRAGLTEALREAVRSGRLAPNTRLPASRALASDLGIARSTVTTCYSELVEEGWLTARHGSGTRVAERVQPRRPTIEDSSAMSRPRTTHVLGPGAVDFAEFPRGPWLAAARRALSAAPHSAFGYGDPLGRMELRSALVDYLARVRGVYADPEQIVITSGFHHGLVMVARALTAQGVGTVAVEGYGLDIYRAALVDEGMSIPPLGVDERGARVDELTTMKDPGAVLLTPAHQFPTGFALSTERRAAVLDWARNRGAFILEDDYDGEFRYDRKPVGSLQGLDPEHVVYFGTASKSVAPALRLAWMVVPESLLPAVAAAKGRVETVSVLDQLIFADFVTSGAFDRHVRGRRHNYRRRRDELIDALAKNAPEIQVQGMAAGLQAVLVLPAGTEAVALRAAARKGLIVSGMAEFRHPTAGPELPRQDALVVNFSSVSDSAWPGALDALCTVLR</sequence>
<evidence type="ECO:0000259" key="7">
    <source>
        <dbReference type="PROSITE" id="PS50949"/>
    </source>
</evidence>
<feature type="compositionally biased region" description="Basic and acidic residues" evidence="6">
    <location>
        <begin position="99"/>
        <end position="110"/>
    </location>
</feature>
<dbReference type="EMBL" id="JAUSYY010000001">
    <property type="protein sequence ID" value="MDQ0896045.1"/>
    <property type="molecule type" value="Genomic_DNA"/>
</dbReference>
<keyword evidence="8" id="KW-0032">Aminotransferase</keyword>
<dbReference type="Proteomes" id="UP001239083">
    <property type="component" value="Unassembled WGS sequence"/>
</dbReference>
<dbReference type="GO" id="GO:0008483">
    <property type="term" value="F:transaminase activity"/>
    <property type="evidence" value="ECO:0007669"/>
    <property type="project" value="UniProtKB-KW"/>
</dbReference>
<comment type="similarity">
    <text evidence="1">In the C-terminal section; belongs to the class-I pyridoxal-phosphate-dependent aminotransferase family.</text>
</comment>
<accession>A0ABU0RD89</accession>
<organism evidence="8 9">
    <name type="scientific">Agromyces ramosus</name>
    <dbReference type="NCBI Taxonomy" id="33879"/>
    <lineage>
        <taxon>Bacteria</taxon>
        <taxon>Bacillati</taxon>
        <taxon>Actinomycetota</taxon>
        <taxon>Actinomycetes</taxon>
        <taxon>Micrococcales</taxon>
        <taxon>Microbacteriaceae</taxon>
        <taxon>Agromyces</taxon>
    </lineage>
</organism>